<dbReference type="EMBL" id="CAJVPK010000003">
    <property type="protein sequence ID" value="CAG8432763.1"/>
    <property type="molecule type" value="Genomic_DNA"/>
</dbReference>
<name>A0A9N8YJI0_9GLOM</name>
<evidence type="ECO:0000313" key="1">
    <source>
        <dbReference type="EMBL" id="CAG8432763.1"/>
    </source>
</evidence>
<comment type="caution">
    <text evidence="1">The sequence shown here is derived from an EMBL/GenBank/DDBJ whole genome shotgun (WGS) entry which is preliminary data.</text>
</comment>
<sequence>MASICVAAHNIGGKTLHSNNIVFGGIPTLAIGDLAQLPPTRPKYVFQSPAWSPFFPLFLTTPQCQQEDINL</sequence>
<dbReference type="AlphaFoldDB" id="A0A9N8YJI0"/>
<dbReference type="Proteomes" id="UP000789706">
    <property type="component" value="Unassembled WGS sequence"/>
</dbReference>
<keyword evidence="2" id="KW-1185">Reference proteome</keyword>
<organism evidence="1 2">
    <name type="scientific">Diversispora eburnea</name>
    <dbReference type="NCBI Taxonomy" id="1213867"/>
    <lineage>
        <taxon>Eukaryota</taxon>
        <taxon>Fungi</taxon>
        <taxon>Fungi incertae sedis</taxon>
        <taxon>Mucoromycota</taxon>
        <taxon>Glomeromycotina</taxon>
        <taxon>Glomeromycetes</taxon>
        <taxon>Diversisporales</taxon>
        <taxon>Diversisporaceae</taxon>
        <taxon>Diversispora</taxon>
    </lineage>
</organism>
<proteinExistence type="predicted"/>
<protein>
    <submittedName>
        <fullName evidence="1">496_t:CDS:1</fullName>
    </submittedName>
</protein>
<accession>A0A9N8YJI0</accession>
<evidence type="ECO:0000313" key="2">
    <source>
        <dbReference type="Proteomes" id="UP000789706"/>
    </source>
</evidence>
<dbReference type="OrthoDB" id="2325450at2759"/>
<reference evidence="1" key="1">
    <citation type="submission" date="2021-06" db="EMBL/GenBank/DDBJ databases">
        <authorList>
            <person name="Kallberg Y."/>
            <person name="Tangrot J."/>
            <person name="Rosling A."/>
        </authorList>
    </citation>
    <scope>NUCLEOTIDE SEQUENCE</scope>
    <source>
        <strain evidence="1">AZ414A</strain>
    </source>
</reference>
<gene>
    <name evidence="1" type="ORF">DEBURN_LOCUS91</name>
</gene>